<feature type="transmembrane region" description="Helical" evidence="2">
    <location>
        <begin position="469"/>
        <end position="488"/>
    </location>
</feature>
<reference evidence="3 4" key="1">
    <citation type="submission" date="2015-01" db="EMBL/GenBank/DDBJ databases">
        <title>Genome of allotetraploid Gossypium barbadense reveals genomic plasticity and fiber elongation in cotton evolution.</title>
        <authorList>
            <person name="Chen X."/>
            <person name="Liu X."/>
            <person name="Zhao B."/>
            <person name="Zheng H."/>
            <person name="Hu Y."/>
            <person name="Lu G."/>
            <person name="Yang C."/>
            <person name="Chen J."/>
            <person name="Shan C."/>
            <person name="Zhang L."/>
            <person name="Zhou Y."/>
            <person name="Wang L."/>
            <person name="Guo W."/>
            <person name="Bai Y."/>
            <person name="Ruan J."/>
            <person name="Shangguan X."/>
            <person name="Mao Y."/>
            <person name="Jiang J."/>
            <person name="Zhu Y."/>
            <person name="Lei J."/>
            <person name="Kang H."/>
            <person name="Chen S."/>
            <person name="He X."/>
            <person name="Wang R."/>
            <person name="Wang Y."/>
            <person name="Chen J."/>
            <person name="Wang L."/>
            <person name="Yu S."/>
            <person name="Wang B."/>
            <person name="Wei J."/>
            <person name="Song S."/>
            <person name="Lu X."/>
            <person name="Gao Z."/>
            <person name="Gu W."/>
            <person name="Deng X."/>
            <person name="Ma D."/>
            <person name="Wang S."/>
            <person name="Liang W."/>
            <person name="Fang L."/>
            <person name="Cai C."/>
            <person name="Zhu X."/>
            <person name="Zhou B."/>
            <person name="Zhang Y."/>
            <person name="Chen Z."/>
            <person name="Xu S."/>
            <person name="Zhu R."/>
            <person name="Wang S."/>
            <person name="Zhang T."/>
            <person name="Zhao G."/>
        </authorList>
    </citation>
    <scope>NUCLEOTIDE SEQUENCE [LARGE SCALE GENOMIC DNA]</scope>
    <source>
        <strain evidence="4">cv. Xinhai21</strain>
        <tissue evidence="3">Leaf</tissue>
    </source>
</reference>
<dbReference type="SUPFAM" id="SSF52833">
    <property type="entry name" value="Thioredoxin-like"/>
    <property type="match status" value="1"/>
</dbReference>
<dbReference type="OrthoDB" id="678088at2759"/>
<dbReference type="Pfam" id="PF11947">
    <property type="entry name" value="DUF3464"/>
    <property type="match status" value="1"/>
</dbReference>
<feature type="transmembrane region" description="Helical" evidence="2">
    <location>
        <begin position="500"/>
        <end position="523"/>
    </location>
</feature>
<dbReference type="PANTHER" id="PTHR34575:SF6">
    <property type="entry name" value="EXPRESSED PROTEIN"/>
    <property type="match status" value="1"/>
</dbReference>
<dbReference type="AlphaFoldDB" id="A0A2P5Y932"/>
<evidence type="ECO:0000256" key="1">
    <source>
        <dbReference type="SAM" id="MobiDB-lite"/>
    </source>
</evidence>
<keyword evidence="2" id="KW-0812">Transmembrane</keyword>
<organism evidence="3 4">
    <name type="scientific">Gossypium barbadense</name>
    <name type="common">Sea Island cotton</name>
    <name type="synonym">Hibiscus barbadensis</name>
    <dbReference type="NCBI Taxonomy" id="3634"/>
    <lineage>
        <taxon>Eukaryota</taxon>
        <taxon>Viridiplantae</taxon>
        <taxon>Streptophyta</taxon>
        <taxon>Embryophyta</taxon>
        <taxon>Tracheophyta</taxon>
        <taxon>Spermatophyta</taxon>
        <taxon>Magnoliopsida</taxon>
        <taxon>eudicotyledons</taxon>
        <taxon>Gunneridae</taxon>
        <taxon>Pentapetalae</taxon>
        <taxon>rosids</taxon>
        <taxon>malvids</taxon>
        <taxon>Malvales</taxon>
        <taxon>Malvaceae</taxon>
        <taxon>Malvoideae</taxon>
        <taxon>Gossypium</taxon>
    </lineage>
</organism>
<dbReference type="InterPro" id="IPR036249">
    <property type="entry name" value="Thioredoxin-like_sf"/>
</dbReference>
<proteinExistence type="predicted"/>
<evidence type="ECO:0008006" key="5">
    <source>
        <dbReference type="Google" id="ProtNLM"/>
    </source>
</evidence>
<name>A0A2P5Y932_GOSBA</name>
<feature type="region of interest" description="Disordered" evidence="1">
    <location>
        <begin position="428"/>
        <end position="454"/>
    </location>
</feature>
<dbReference type="PANTHER" id="PTHR34575">
    <property type="entry name" value="PROTEIN PAM68, CHLOROPLASTIC"/>
    <property type="match status" value="1"/>
</dbReference>
<evidence type="ECO:0000256" key="2">
    <source>
        <dbReference type="SAM" id="Phobius"/>
    </source>
</evidence>
<dbReference type="InterPro" id="IPR021855">
    <property type="entry name" value="PAM68-like"/>
</dbReference>
<dbReference type="EMBL" id="KZ663519">
    <property type="protein sequence ID" value="PPS12095.1"/>
    <property type="molecule type" value="Genomic_DNA"/>
</dbReference>
<sequence>MNSGSKQGPWLFKSIQNLGSFVLNSFNSVSGLRFSNLNPTQIAFGVSQNGNLKFKRKPLSPDEQGEAEHRAFASALASRKSATVIEFYSPKCSLCNSLLKFVMEVENRNSDWLNIVLADAENEKWLPEITDIAIGCNRLVFRGSIRSYFLSIAKNPSSSGPNSQTKSHSSQIAFGVSQNENLKFKRKPLSPDEQGEAEQRAFASALASGKSATVIEFYSPKCSLCNSLLKFVMEVENRNSDWLNIVLADAENEKWLPEQRALLLRVSTKLILSIDAPKVMNVVKNGSHNGTSHKFLSFATPNRCSKARPVAIGTPTEAKILAIILSNTTWGTSSSSLLLLFDLFLAAFSFMVACGRIVGDIESHEESFGRNLTEIMKSTLSLETQHFYLPKLSSWDSISPTILPTIIKTQKQNQLSSTWKLQANAKGFSSTPQANVEENAAKKSSNNNKKKNEDEEIPQVVFERMIARILVSVGVPMATGLALLHLFGVVKEQNLWDAPLWLPFLTTLITFGASTLGIAYGTLSASWDPKKKGSLLGLEEAQRNWVEMWKEENNGQW</sequence>
<protein>
    <recommendedName>
        <fullName evidence="5">Thioredoxin domain-containing protein</fullName>
    </recommendedName>
</protein>
<keyword evidence="2" id="KW-1133">Transmembrane helix</keyword>
<keyword evidence="2" id="KW-0472">Membrane</keyword>
<evidence type="ECO:0000313" key="3">
    <source>
        <dbReference type="EMBL" id="PPS12095.1"/>
    </source>
</evidence>
<gene>
    <name evidence="3" type="ORF">GOBAR_AA08564</name>
</gene>
<evidence type="ECO:0000313" key="4">
    <source>
        <dbReference type="Proteomes" id="UP000239757"/>
    </source>
</evidence>
<accession>A0A2P5Y932</accession>
<dbReference type="Proteomes" id="UP000239757">
    <property type="component" value="Unassembled WGS sequence"/>
</dbReference>